<dbReference type="PANTHER" id="PTHR43745">
    <property type="entry name" value="NITROREDUCTASE MJ1384-RELATED"/>
    <property type="match status" value="1"/>
</dbReference>
<dbReference type="RefSeq" id="WP_191071437.1">
    <property type="nucleotide sequence ID" value="NZ_CP060506.1"/>
</dbReference>
<evidence type="ECO:0008006" key="3">
    <source>
        <dbReference type="Google" id="ProtNLM"/>
    </source>
</evidence>
<gene>
    <name evidence="1" type="ORF">H8R10_03965</name>
</gene>
<sequence>MNDIVFRKDFNGAGATVEIAPQETAKRYRVGAHHLARSVASSESLPGSLECLAVANPKMDFEEWRQHQWAGAIQCFVSSLDRDYVDHEENYPEVHEKVLLEYAKESEMPVSGVPVGDPIKLDVPAPTSLSVVEALLRRRTTLVPSRRSLTLDELAAILYRAMARIRAFRTPAIESRPELAMTNFAPALDVYVLVFDVEGLGAGVYAYDIRNHTLTQKQGELDRKECRRVIVGQPATETAAVTLLYVLDVERHQWRYRHPRALRGMWIDTAKAVNELLWELSSRSIIPHITPALSDTRVLELLDLPTDMTVHAAYAVSFSGE</sequence>
<dbReference type="PANTHER" id="PTHR43745:SF2">
    <property type="entry name" value="NITROREDUCTASE MJ1384-RELATED"/>
    <property type="match status" value="1"/>
</dbReference>
<name>A0A8I0GBT1_9ACTO</name>
<accession>A0A8I0GBT1</accession>
<evidence type="ECO:0000313" key="1">
    <source>
        <dbReference type="EMBL" id="MBD3689386.1"/>
    </source>
</evidence>
<evidence type="ECO:0000313" key="2">
    <source>
        <dbReference type="Proteomes" id="UP000627538"/>
    </source>
</evidence>
<dbReference type="GO" id="GO:0016491">
    <property type="term" value="F:oxidoreductase activity"/>
    <property type="evidence" value="ECO:0007669"/>
    <property type="project" value="InterPro"/>
</dbReference>
<protein>
    <recommendedName>
        <fullName evidence="3">Nitroreductase domain-containing protein</fullName>
    </recommendedName>
</protein>
<dbReference type="Gene3D" id="3.40.109.10">
    <property type="entry name" value="NADH Oxidase"/>
    <property type="match status" value="1"/>
</dbReference>
<dbReference type="InterPro" id="IPR000415">
    <property type="entry name" value="Nitroreductase-like"/>
</dbReference>
<dbReference type="InterPro" id="IPR052544">
    <property type="entry name" value="Bacteriocin_Proc_Enz"/>
</dbReference>
<keyword evidence="2" id="KW-1185">Reference proteome</keyword>
<reference evidence="1 2" key="1">
    <citation type="submission" date="2020-08" db="EMBL/GenBank/DDBJ databases">
        <title>Winkia gen. nov., sp. nov., isolated from faeces of the Anser albifrons in China.</title>
        <authorList>
            <person name="Liu Q."/>
        </authorList>
    </citation>
    <scope>NUCLEOTIDE SEQUENCE [LARGE SCALE GENOMIC DNA]</scope>
    <source>
        <strain evidence="1 2">C62</strain>
    </source>
</reference>
<comment type="caution">
    <text evidence="1">The sequence shown here is derived from an EMBL/GenBank/DDBJ whole genome shotgun (WGS) entry which is preliminary data.</text>
</comment>
<dbReference type="AlphaFoldDB" id="A0A8I0GBT1"/>
<organism evidence="1 2">
    <name type="scientific">Nanchangia anserum</name>
    <dbReference type="NCBI Taxonomy" id="2692125"/>
    <lineage>
        <taxon>Bacteria</taxon>
        <taxon>Bacillati</taxon>
        <taxon>Actinomycetota</taxon>
        <taxon>Actinomycetes</taxon>
        <taxon>Actinomycetales</taxon>
        <taxon>Actinomycetaceae</taxon>
        <taxon>Nanchangia</taxon>
    </lineage>
</organism>
<dbReference type="Proteomes" id="UP000627538">
    <property type="component" value="Unassembled WGS sequence"/>
</dbReference>
<proteinExistence type="predicted"/>
<dbReference type="EMBL" id="JACRUO010000001">
    <property type="protein sequence ID" value="MBD3689386.1"/>
    <property type="molecule type" value="Genomic_DNA"/>
</dbReference>